<evidence type="ECO:0000256" key="11">
    <source>
        <dbReference type="ARBA" id="ARBA00023180"/>
    </source>
</evidence>
<dbReference type="Gene3D" id="1.25.40.410">
    <property type="match status" value="1"/>
</dbReference>
<evidence type="ECO:0000256" key="8">
    <source>
        <dbReference type="ARBA" id="ARBA00022658"/>
    </source>
</evidence>
<dbReference type="Pfam" id="PF00728">
    <property type="entry name" value="Glyco_hydro_20"/>
    <property type="match status" value="1"/>
</dbReference>
<dbReference type="EC" id="3.2.1.52" evidence="4"/>
<evidence type="ECO:0000256" key="14">
    <source>
        <dbReference type="PROSITE-ProRule" id="PRU00192"/>
    </source>
</evidence>
<dbReference type="EMBL" id="AZGZ01000001">
    <property type="protein sequence ID" value="KZZ97822.1"/>
    <property type="molecule type" value="Genomic_DNA"/>
</dbReference>
<comment type="catalytic activity">
    <reaction evidence="1">
        <text>Hydrolysis of terminal non-reducing N-acetyl-D-hexosamine residues in N-acetyl-beta-D-hexosaminides.</text>
        <dbReference type="EC" id="3.2.1.52"/>
    </reaction>
</comment>
<dbReference type="OrthoDB" id="18896at2759"/>
<dbReference type="InterPro" id="IPR015883">
    <property type="entry name" value="Glyco_hydro_20_cat"/>
</dbReference>
<dbReference type="InterPro" id="IPR035892">
    <property type="entry name" value="C2_domain_sf"/>
</dbReference>
<dbReference type="Pfam" id="PF06920">
    <property type="entry name" value="DHR-2_Lobe_A"/>
    <property type="match status" value="1"/>
</dbReference>
<dbReference type="CDD" id="cd11684">
    <property type="entry name" value="DHR2_DOCK"/>
    <property type="match status" value="1"/>
</dbReference>
<dbReference type="InterPro" id="IPR029019">
    <property type="entry name" value="HEX_eukaryotic_N"/>
</dbReference>
<keyword evidence="10 20" id="KW-0378">Hydrolase</keyword>
<evidence type="ECO:0000256" key="3">
    <source>
        <dbReference type="ARBA" id="ARBA00006285"/>
    </source>
</evidence>
<dbReference type="GO" id="GO:0031267">
    <property type="term" value="F:small GTPase binding"/>
    <property type="evidence" value="ECO:0007669"/>
    <property type="project" value="TreeGrafter"/>
</dbReference>
<keyword evidence="7" id="KW-0597">Phosphoprotein</keyword>
<dbReference type="GO" id="GO:0005886">
    <property type="term" value="C:plasma membrane"/>
    <property type="evidence" value="ECO:0007669"/>
    <property type="project" value="TreeGrafter"/>
</dbReference>
<comment type="function">
    <text evidence="13">Beta-hexosaminidase that shows a broad substrate specificity.</text>
</comment>
<evidence type="ECO:0000256" key="6">
    <source>
        <dbReference type="ARBA" id="ARBA00022490"/>
    </source>
</evidence>
<keyword evidence="6" id="KW-0963">Cytoplasm</keyword>
<keyword evidence="12" id="KW-0326">Glycosidase</keyword>
<dbReference type="GO" id="GO:0004563">
    <property type="term" value="F:beta-N-acetylhexosaminidase activity"/>
    <property type="evidence" value="ECO:0007669"/>
    <property type="project" value="UniProtKB-EC"/>
</dbReference>
<evidence type="ECO:0000256" key="16">
    <source>
        <dbReference type="SAM" id="MobiDB-lite"/>
    </source>
</evidence>
<feature type="compositionally biased region" description="Basic and acidic residues" evidence="16">
    <location>
        <begin position="1928"/>
        <end position="1944"/>
    </location>
</feature>
<evidence type="ECO:0000259" key="18">
    <source>
        <dbReference type="PROSITE" id="PS51650"/>
    </source>
</evidence>
<feature type="domain" description="C2 DOCK-type" evidence="18">
    <location>
        <begin position="590"/>
        <end position="770"/>
    </location>
</feature>
<dbReference type="Pfam" id="PF16172">
    <property type="entry name" value="DOCK_N"/>
    <property type="match status" value="1"/>
</dbReference>
<evidence type="ECO:0000256" key="15">
    <source>
        <dbReference type="PROSITE-ProRule" id="PRU00983"/>
    </source>
</evidence>
<dbReference type="InterPro" id="IPR027357">
    <property type="entry name" value="DOCKER_dom"/>
</dbReference>
<keyword evidence="8" id="KW-0344">Guanine-nucleotide releasing factor</keyword>
<dbReference type="Proteomes" id="UP000242877">
    <property type="component" value="Unassembled WGS sequence"/>
</dbReference>
<dbReference type="Gene3D" id="3.20.20.80">
    <property type="entry name" value="Glycosidases"/>
    <property type="match status" value="1"/>
</dbReference>
<dbReference type="GO" id="GO:0005737">
    <property type="term" value="C:cytoplasm"/>
    <property type="evidence" value="ECO:0007669"/>
    <property type="project" value="UniProtKB-SubCell"/>
</dbReference>
<gene>
    <name evidence="20" type="ORF">AAP_00083</name>
</gene>
<dbReference type="SUPFAM" id="SSF51445">
    <property type="entry name" value="(Trans)glycosidases"/>
    <property type="match status" value="1"/>
</dbReference>
<organism evidence="20 21">
    <name type="scientific">Ascosphaera apis ARSEF 7405</name>
    <dbReference type="NCBI Taxonomy" id="392613"/>
    <lineage>
        <taxon>Eukaryota</taxon>
        <taxon>Fungi</taxon>
        <taxon>Dikarya</taxon>
        <taxon>Ascomycota</taxon>
        <taxon>Pezizomycotina</taxon>
        <taxon>Eurotiomycetes</taxon>
        <taxon>Eurotiomycetidae</taxon>
        <taxon>Onygenales</taxon>
        <taxon>Ascosphaeraceae</taxon>
        <taxon>Ascosphaera</taxon>
    </lineage>
</organism>
<feature type="region of interest" description="Disordered" evidence="16">
    <location>
        <begin position="416"/>
        <end position="476"/>
    </location>
</feature>
<evidence type="ECO:0000256" key="9">
    <source>
        <dbReference type="ARBA" id="ARBA00022729"/>
    </source>
</evidence>
<accession>A0A162ISH2</accession>
<keyword evidence="5 14" id="KW-0728">SH3 domain</keyword>
<dbReference type="Pfam" id="PF14845">
    <property type="entry name" value="Glycohydro_20b2"/>
    <property type="match status" value="1"/>
</dbReference>
<feature type="region of interest" description="Disordered" evidence="16">
    <location>
        <begin position="1909"/>
        <end position="1953"/>
    </location>
</feature>
<evidence type="ECO:0000256" key="10">
    <source>
        <dbReference type="ARBA" id="ARBA00022801"/>
    </source>
</evidence>
<protein>
    <recommendedName>
        <fullName evidence="4">beta-N-acetylhexosaminidase</fullName>
        <ecNumber evidence="4">3.2.1.52</ecNumber>
    </recommendedName>
</protein>
<dbReference type="InterPro" id="IPR056372">
    <property type="entry name" value="TPR_DOCK"/>
</dbReference>
<dbReference type="PROSITE" id="PS51650">
    <property type="entry name" value="C2_DOCK"/>
    <property type="match status" value="1"/>
</dbReference>
<dbReference type="InterPro" id="IPR032376">
    <property type="entry name" value="DOCK_N"/>
</dbReference>
<comment type="similarity">
    <text evidence="3">Belongs to the glycosyl hydrolase 20 family.</text>
</comment>
<evidence type="ECO:0000256" key="4">
    <source>
        <dbReference type="ARBA" id="ARBA00012663"/>
    </source>
</evidence>
<evidence type="ECO:0000256" key="2">
    <source>
        <dbReference type="ARBA" id="ARBA00004496"/>
    </source>
</evidence>
<comment type="similarity">
    <text evidence="15">Belongs to the DOCK family.</text>
</comment>
<evidence type="ECO:0000256" key="7">
    <source>
        <dbReference type="ARBA" id="ARBA00022553"/>
    </source>
</evidence>
<dbReference type="InterPro" id="IPR017853">
    <property type="entry name" value="GH"/>
</dbReference>
<sequence>MPWRPLPSIAFAIAIHAFQPTTPADLPLELGDELYIIEQGGFDGEWYRGYLVTPPSTLSGLTAIPGKALESRVFSGIFPRNCVEIREVLGDSENARNSQFLQQLPDLGLTEAHVSTDDIIDQIEKARVLSQITVIKLDEDDDSQRNSPRLSTPRPISSIIPLPLKSSSSNLAKDAADATVAKPPAPVPMLKIGDETPTSLSEPLVDEIASCLREWHSTNFHELLLSRNYSTVESIRAIVAQLNMARRQLLHDVLTSREREVLREETVWKLVQGNKMLSGDVIVRDPEKGGRLLTGDDSAIRLASLQSEMGMLEGPITQKDEASVSRHLLCELNVMAGSPSTTAIAASLILKTSGGETVNLSETFQMKLTASGNLAKVIKTLSSKTLFTDIATADLAEGSTVFLVVKLLVAESAMQRIPTPSSADSGSGKAMKSGSVPSARGRRSAMWNGKPNHKLQPSADLPNSKPKPESQQTKETTVMRVTGIGAMDVSSALRHQSHIDESIDFYCPVETGQDTAATEPFDGFVNLIKPTLPSAKGRYKKSGELIQLKVHISPLVGDDVNALVQENTLSLHHVVQTRRVGFASAPTKPRSDIYLLLSKANIAPDAYFSHPLHGQVPAPTGVLRYLQLTLEVRNADGNRVEHCIYPSSDHIGYTAWRTNVTDRGKPWEQLVRINVPADEVAGSHVIMSLANAPDFPCALCWMPLWTDKTFIQDGPHSLLLYAYDRTTSSVENGKGAYLSHPWSSLGKNDSTKDENVTGPIATLSVRTELCSTEYTQDRVLFDLINWKDHNKTNVREFLEKVVLVPEIEIVKQMRSVFDALFGIMIEHADNDEVEDLVFQNLITVLGIVHDRRFNLSPLVDKYIETQFYFPFATPGLVRSFSRLLQASADSSQHRTLRAAFKVAQHILKFITKAREQQQVKEEEIGVTGVRSTFNRDVHFIFRSIERLIQNPNPVLVGSKTLVVQRFHTWLPELLNALPQEEIIHIALSFMDACKDVKGMLILYKLVLIMNYVSMSIFSGSKAQKMLQSHICRWIDPYWGSVPEVTDLYCDQVRLCCSIISSLLQHPSSSMAPFLPKAVASYAAISSDEVQDTEYLSLLFSRSFPFQLKQSKTSQRFDEALIELSVVIGAISGIPRLRSLDLPYEELASFIESTLDCLNSILSCEAYPKTWLSLHIYQHRTALNTLNYLSTILTRSFIPSPDDADSFNTPLWKSFFTTLMNVVSSESLALEAFPEQKRRVVWKVAGDVREQGADLLQRTWNAIGWDAVGDEREHYGLERFGGYQVQYVPSLISPIVGICTSVHQKLRTVAVEVLWSLIASEWQLNEDLSMIEAEIIASLDALYKSKQLSESSMCKLFVPELFDTFESAGLHSDSKFSDAVRNLLATIDELIELLTTTYTGDAAESMNTLRLMEFMKDVDKEDIFVRYVHDLAHSHASAGNHAEAGLALKFHADLYDWEVSRIVPALQDPSFPVQTSFERKELLFCQMIRHFEEGKAWSQALSCYKELADYYENVVTDYSKLSTTNLAIGKIYDSIVRNDKRYPRYFRVSFKGLGFPEHLRDKQYIVEGSPSEKMINFTDRMQKEYPAAKIVSSGDLSNYEGQYLHISSVSVHRNLSHPSYQRPKVPMSVREHLLTSEPSEFSVVSGRFTSGNNYKEHWVTKTIFVTAEPFPNILRRSEIVETSELTLSALDTAIERTWRKTQELLNLHKRAASGSETGMHSLTETLRQLLDVGSSSTTSVAIYHGFLPNSQRDSFDNESEYAMEIPQGASNSLNALRVALMDHTVAIQRCLSLFARPAYLHVYSDLKDLVESIFVEELAAMTPINPPTEQEYDTSAVELEKPEIGIANVVSAVPARYPHINTSTSAISKAGSTVNSRASAHGHKKSLNMFRRTEHKHTNSTATITQVNTEMSKRSNLEVRTESQMGGHKGNDDSSSRAISRDARSMKSHRSRFSTFGSARRGSWFSANGNNEQAIQDAKTKLSISTPATSTEDIHGVSIELVYNMDVASYRLSVSSCLDVLHHHPTGITVVDSAARRMRLTYYSSMLESTTTTSQFAFTMRVHSLLSSVGVLVAALQATAADVKVNPLPAPVNIVWGGSGPIKLGDFIELRATTDDKILADAWHRAYQTIRDLKWFPAATEAPAPSYPPFPSGIPTGVPVKRSKASGLTKIEVSVKDPKADLQQDLQSYPEMVKDASSPEESFSIWDMKDIISYARAHGVRVIPELDMPAHSNSGYKQVDPKMITCGDTWWSNDVWEYHTAVEPIPGHIDILYNGSYEVIEKVHDEIVSIFPDHVVHVGGDEIIPGCYNFSVPTMKWFAEDPSRTYDDLLQYWLDHVLPIFKKNKNRRLMMWEDMAVGEPKAKNLPKDVILQSWKLGTENIKKVTSMGYDVVVASQDWYYLDCGYGGWVTNDQRYSDKVNPKNESGMASFNYGGNGGNSCAPYKTWQRIYDYDFDEGLTDEEKKHILGASVEMWTEQADDHTISTRIWPRTAALGELLWSGNKDKDGHKRTYELTQRIINFREYLLANGIAAKPLVPKYCVKNAHACDLNRNKTIVP</sequence>
<dbReference type="Pfam" id="PF23554">
    <property type="entry name" value="TPR_DOCK"/>
    <property type="match status" value="2"/>
</dbReference>
<evidence type="ECO:0000256" key="12">
    <source>
        <dbReference type="ARBA" id="ARBA00023295"/>
    </source>
</evidence>
<dbReference type="InterPro" id="IPR001452">
    <property type="entry name" value="SH3_domain"/>
</dbReference>
<dbReference type="Gene3D" id="2.60.40.150">
    <property type="entry name" value="C2 domain"/>
    <property type="match status" value="1"/>
</dbReference>
<dbReference type="InterPro" id="IPR016024">
    <property type="entry name" value="ARM-type_fold"/>
</dbReference>
<dbReference type="SMART" id="SM00326">
    <property type="entry name" value="SH3"/>
    <property type="match status" value="1"/>
</dbReference>
<dbReference type="Pfam" id="PF14429">
    <property type="entry name" value="DOCK-C2"/>
    <property type="match status" value="1"/>
</dbReference>
<dbReference type="VEuPathDB" id="FungiDB:AAP_00083"/>
<proteinExistence type="inferred from homology"/>
<dbReference type="SUPFAM" id="SSF48371">
    <property type="entry name" value="ARM repeat"/>
    <property type="match status" value="1"/>
</dbReference>
<dbReference type="PANTHER" id="PTHR45653">
    <property type="entry name" value="DEDICATOR OF CYTOKINESIS"/>
    <property type="match status" value="1"/>
</dbReference>
<dbReference type="Gene3D" id="1.20.1270.350">
    <property type="entry name" value="Dedicator of cytokinesis N-terminal subdomain"/>
    <property type="match status" value="1"/>
</dbReference>
<dbReference type="GO" id="GO:0005975">
    <property type="term" value="P:carbohydrate metabolic process"/>
    <property type="evidence" value="ECO:0007669"/>
    <property type="project" value="InterPro"/>
</dbReference>
<dbReference type="InterPro" id="IPR043161">
    <property type="entry name" value="DOCK_C_lobe_A"/>
</dbReference>
<feature type="domain" description="DOCKER" evidence="19">
    <location>
        <begin position="1414"/>
        <end position="1829"/>
    </location>
</feature>
<dbReference type="PANTHER" id="PTHR45653:SF10">
    <property type="entry name" value="MYOBLAST CITY, ISOFORM B"/>
    <property type="match status" value="1"/>
</dbReference>
<feature type="domain" description="SH3" evidence="17">
    <location>
        <begin position="7"/>
        <end position="88"/>
    </location>
</feature>
<dbReference type="CDD" id="cd08679">
    <property type="entry name" value="C2_DOCK180_related"/>
    <property type="match status" value="1"/>
</dbReference>
<dbReference type="SUPFAM" id="SSF50044">
    <property type="entry name" value="SH3-domain"/>
    <property type="match status" value="1"/>
</dbReference>
<dbReference type="InterPro" id="IPR036028">
    <property type="entry name" value="SH3-like_dom_sf"/>
</dbReference>
<dbReference type="GO" id="GO:0007264">
    <property type="term" value="P:small GTPase-mediated signal transduction"/>
    <property type="evidence" value="ECO:0007669"/>
    <property type="project" value="InterPro"/>
</dbReference>
<evidence type="ECO:0000259" key="19">
    <source>
        <dbReference type="PROSITE" id="PS51651"/>
    </source>
</evidence>
<dbReference type="InterPro" id="IPR027007">
    <property type="entry name" value="C2_DOCK-type_domain"/>
</dbReference>
<dbReference type="InterPro" id="IPR046769">
    <property type="entry name" value="DOCKER_Lobe_A"/>
</dbReference>
<keyword evidence="11" id="KW-0325">Glycoprotein</keyword>
<comment type="caution">
    <text evidence="20">The sequence shown here is derived from an EMBL/GenBank/DDBJ whole genome shotgun (WGS) entry which is preliminary data.</text>
</comment>
<name>A0A162ISH2_9EURO</name>
<dbReference type="Gene3D" id="2.30.30.40">
    <property type="entry name" value="SH3 Domains"/>
    <property type="match status" value="1"/>
</dbReference>
<dbReference type="GO" id="GO:0005085">
    <property type="term" value="F:guanyl-nucleotide exchange factor activity"/>
    <property type="evidence" value="ECO:0007669"/>
    <property type="project" value="UniProtKB-KW"/>
</dbReference>
<keyword evidence="9" id="KW-0732">Signal</keyword>
<evidence type="ECO:0000313" key="21">
    <source>
        <dbReference type="Proteomes" id="UP000242877"/>
    </source>
</evidence>
<evidence type="ECO:0000256" key="1">
    <source>
        <dbReference type="ARBA" id="ARBA00001231"/>
    </source>
</evidence>
<keyword evidence="21" id="KW-1185">Reference proteome</keyword>
<reference evidence="20 21" key="1">
    <citation type="journal article" date="2016" name="Genome Biol. Evol.">
        <title>Divergent and convergent evolution of fungal pathogenicity.</title>
        <authorList>
            <person name="Shang Y."/>
            <person name="Xiao G."/>
            <person name="Zheng P."/>
            <person name="Cen K."/>
            <person name="Zhan S."/>
            <person name="Wang C."/>
        </authorList>
    </citation>
    <scope>NUCLEOTIDE SEQUENCE [LARGE SCALE GENOMIC DNA]</scope>
    <source>
        <strain evidence="20 21">ARSEF 7405</strain>
    </source>
</reference>
<comment type="subcellular location">
    <subcellularLocation>
        <location evidence="2">Cytoplasm</location>
    </subcellularLocation>
</comment>
<feature type="compositionally biased region" description="Basic and acidic residues" evidence="16">
    <location>
        <begin position="1910"/>
        <end position="1920"/>
    </location>
</feature>
<evidence type="ECO:0000259" key="17">
    <source>
        <dbReference type="PROSITE" id="PS50002"/>
    </source>
</evidence>
<dbReference type="PROSITE" id="PS50002">
    <property type="entry name" value="SH3"/>
    <property type="match status" value="1"/>
</dbReference>
<evidence type="ECO:0000256" key="13">
    <source>
        <dbReference type="ARBA" id="ARBA00053671"/>
    </source>
</evidence>
<dbReference type="InterPro" id="IPR026791">
    <property type="entry name" value="DOCK"/>
</dbReference>
<dbReference type="InterPro" id="IPR042455">
    <property type="entry name" value="DOCK_N_sub1"/>
</dbReference>
<evidence type="ECO:0000256" key="5">
    <source>
        <dbReference type="ARBA" id="ARBA00022443"/>
    </source>
</evidence>
<dbReference type="FunFam" id="3.20.20.80:FF:000063">
    <property type="entry name" value="Beta-hexosaminidase"/>
    <property type="match status" value="1"/>
</dbReference>
<dbReference type="PROSITE" id="PS51651">
    <property type="entry name" value="DOCKER"/>
    <property type="match status" value="1"/>
</dbReference>
<evidence type="ECO:0000313" key="20">
    <source>
        <dbReference type="EMBL" id="KZZ97822.1"/>
    </source>
</evidence>